<dbReference type="GO" id="GO:0003993">
    <property type="term" value="F:acid phosphatase activity"/>
    <property type="evidence" value="ECO:0007669"/>
    <property type="project" value="UniProtKB-ARBA"/>
</dbReference>
<evidence type="ECO:0000256" key="3">
    <source>
        <dbReference type="ARBA" id="ARBA00022490"/>
    </source>
</evidence>
<dbReference type="PANTHER" id="PTHR16469:SF27">
    <property type="entry name" value="UBIQUITIN-ASSOCIATED AND SH3 DOMAIN-CONTAINING BA-RELATED"/>
    <property type="match status" value="1"/>
</dbReference>
<proteinExistence type="predicted"/>
<dbReference type="InterPro" id="IPR051710">
    <property type="entry name" value="Phosphatase_SH3-domain"/>
</dbReference>
<dbReference type="FunFam" id="3.40.50.1240:FF:000032">
    <property type="entry name" value="Blast:Protein UBASH3A homolog"/>
    <property type="match status" value="1"/>
</dbReference>
<dbReference type="PANTHER" id="PTHR16469">
    <property type="entry name" value="UBIQUITIN-ASSOCIATED AND SH3 DOMAIN-CONTAINING BA-RELATED"/>
    <property type="match status" value="1"/>
</dbReference>
<dbReference type="SUPFAM" id="SSF53254">
    <property type="entry name" value="Phosphoglycerate mutase-like"/>
    <property type="match status" value="1"/>
</dbReference>
<dbReference type="PROSITE" id="PS50002">
    <property type="entry name" value="SH3"/>
    <property type="match status" value="1"/>
</dbReference>
<dbReference type="AlphaFoldDB" id="A0A9P0E9N3"/>
<dbReference type="InterPro" id="IPR001452">
    <property type="entry name" value="SH3_domain"/>
</dbReference>
<comment type="subcellular location">
    <subcellularLocation>
        <location evidence="1">Cytoplasm</location>
        <location evidence="1">Cytosol</location>
    </subcellularLocation>
</comment>
<feature type="domain" description="SH3" evidence="9">
    <location>
        <begin position="233"/>
        <end position="299"/>
    </location>
</feature>
<dbReference type="InterPro" id="IPR036028">
    <property type="entry name" value="SH3-like_dom_sf"/>
</dbReference>
<accession>A0A9P0E9N3</accession>
<evidence type="ECO:0000256" key="2">
    <source>
        <dbReference type="ARBA" id="ARBA00022443"/>
    </source>
</evidence>
<dbReference type="InterPro" id="IPR009060">
    <property type="entry name" value="UBA-like_sf"/>
</dbReference>
<dbReference type="SUPFAM" id="SSF46934">
    <property type="entry name" value="UBA-like"/>
    <property type="match status" value="1"/>
</dbReference>
<dbReference type="InterPro" id="IPR029033">
    <property type="entry name" value="His_PPase_superfam"/>
</dbReference>
<dbReference type="Proteomes" id="UP001152798">
    <property type="component" value="Chromosome 2"/>
</dbReference>
<keyword evidence="2 7" id="KW-0728">SH3 domain</keyword>
<dbReference type="EMBL" id="OV725078">
    <property type="protein sequence ID" value="CAH1393380.1"/>
    <property type="molecule type" value="Genomic_DNA"/>
</dbReference>
<evidence type="ECO:0000313" key="11">
    <source>
        <dbReference type="EMBL" id="CAH1393380.1"/>
    </source>
</evidence>
<feature type="region of interest" description="Disordered" evidence="8">
    <location>
        <begin position="315"/>
        <end position="346"/>
    </location>
</feature>
<dbReference type="SMART" id="SM00165">
    <property type="entry name" value="UBA"/>
    <property type="match status" value="1"/>
</dbReference>
<name>A0A9P0E9N3_NEZVI</name>
<evidence type="ECO:0000259" key="9">
    <source>
        <dbReference type="PROSITE" id="PS50002"/>
    </source>
</evidence>
<protein>
    <recommendedName>
        <fullName evidence="6">Protein UBASH3A homolog</fullName>
    </recommendedName>
</protein>
<sequence>MQSPRAKSVFSGRTQEPISDREKLISMGFEPNRVSKALAATGFKGVSLATDWLFNHAGDPNIDRQYSREYYIYGIPTGELAACLNEFWNTSKQICSWNGGHDHFPHLTLGPPFKIPDTKAEEVIVKIKESLNVSDLSFLSNIKLEKYISLNYIGLFLSNESCRFLKNLANNLINILADEGIEIEKPDKPMHLTLAYKFNADDFEKLKTLVEMINIDLSCHWKIEMYSRDPLFSSCKVYKSLHTLRATTSNQLEIQKEDFIYIDQEKFVDPSMDHWIEGTSWLSGLSGQVPSKHLMRTATTAVWTCYNLSDKRGTNTSISSASPRVTLTSDEKKHLSGSQESGLEDTQSCIQTGDIPYNREIHVMRHGERVDFTFGNWVPYCFDGNGQYIRKDLNMPKHLPYRSGGNQAFSHDTPLTNIGILQAHLTGEAMKENKNEIHHVFVSPSLRCVETAHNVLCGLEIQNSIAMNIEPGLFEWLSWYPSGVPDWMTESELIASGFNIEAKYEPIIKKDELENTKENIEEFYRRGYHVISEILSKTEERGGNILLVGHSLTLDVCSRLLLGKQPRSSKEIYRILPNIHYCSILSMRQSKSKEWMVKESGSLSVTHGSNMQFDPTKLGL</sequence>
<evidence type="ECO:0000256" key="1">
    <source>
        <dbReference type="ARBA" id="ARBA00004514"/>
    </source>
</evidence>
<feature type="domain" description="UBA" evidence="10">
    <location>
        <begin position="13"/>
        <end position="56"/>
    </location>
</feature>
<gene>
    <name evidence="11" type="ORF">NEZAVI_LOCUS4061</name>
</gene>
<dbReference type="Gene3D" id="3.90.1140.10">
    <property type="entry name" value="Cyclic phosphodiesterase"/>
    <property type="match status" value="1"/>
</dbReference>
<keyword evidence="4" id="KW-0378">Hydrolase</keyword>
<dbReference type="Pfam" id="PF22562">
    <property type="entry name" value="UBA_7"/>
    <property type="match status" value="1"/>
</dbReference>
<evidence type="ECO:0000313" key="12">
    <source>
        <dbReference type="Proteomes" id="UP001152798"/>
    </source>
</evidence>
<dbReference type="GO" id="GO:0005829">
    <property type="term" value="C:cytosol"/>
    <property type="evidence" value="ECO:0007669"/>
    <property type="project" value="UniProtKB-SubCell"/>
</dbReference>
<evidence type="ECO:0000256" key="6">
    <source>
        <dbReference type="ARBA" id="ARBA00083868"/>
    </source>
</evidence>
<reference evidence="11" key="1">
    <citation type="submission" date="2022-01" db="EMBL/GenBank/DDBJ databases">
        <authorList>
            <person name="King R."/>
        </authorList>
    </citation>
    <scope>NUCLEOTIDE SEQUENCE</scope>
</reference>
<dbReference type="Gene3D" id="3.40.50.1240">
    <property type="entry name" value="Phosphoglycerate mutase-like"/>
    <property type="match status" value="1"/>
</dbReference>
<evidence type="ECO:0000256" key="5">
    <source>
        <dbReference type="ARBA" id="ARBA00022912"/>
    </source>
</evidence>
<evidence type="ECO:0000256" key="7">
    <source>
        <dbReference type="PROSITE-ProRule" id="PRU00192"/>
    </source>
</evidence>
<dbReference type="Gene3D" id="1.10.8.10">
    <property type="entry name" value="DNA helicase RuvA subunit, C-terminal domain"/>
    <property type="match status" value="1"/>
</dbReference>
<evidence type="ECO:0000259" key="10">
    <source>
        <dbReference type="PROSITE" id="PS50030"/>
    </source>
</evidence>
<evidence type="ECO:0000256" key="8">
    <source>
        <dbReference type="SAM" id="MobiDB-lite"/>
    </source>
</evidence>
<organism evidence="11 12">
    <name type="scientific">Nezara viridula</name>
    <name type="common">Southern green stink bug</name>
    <name type="synonym">Cimex viridulus</name>
    <dbReference type="NCBI Taxonomy" id="85310"/>
    <lineage>
        <taxon>Eukaryota</taxon>
        <taxon>Metazoa</taxon>
        <taxon>Ecdysozoa</taxon>
        <taxon>Arthropoda</taxon>
        <taxon>Hexapoda</taxon>
        <taxon>Insecta</taxon>
        <taxon>Pterygota</taxon>
        <taxon>Neoptera</taxon>
        <taxon>Paraneoptera</taxon>
        <taxon>Hemiptera</taxon>
        <taxon>Heteroptera</taxon>
        <taxon>Panheteroptera</taxon>
        <taxon>Pentatomomorpha</taxon>
        <taxon>Pentatomoidea</taxon>
        <taxon>Pentatomidae</taxon>
        <taxon>Pentatominae</taxon>
        <taxon>Nezara</taxon>
    </lineage>
</organism>
<dbReference type="Gene3D" id="2.30.30.40">
    <property type="entry name" value="SH3 Domains"/>
    <property type="match status" value="1"/>
</dbReference>
<feature type="compositionally biased region" description="Polar residues" evidence="8">
    <location>
        <begin position="315"/>
        <end position="328"/>
    </location>
</feature>
<dbReference type="CDD" id="cd07067">
    <property type="entry name" value="HP_PGM_like"/>
    <property type="match status" value="1"/>
</dbReference>
<evidence type="ECO:0000256" key="4">
    <source>
        <dbReference type="ARBA" id="ARBA00022801"/>
    </source>
</evidence>
<feature type="compositionally biased region" description="Polar residues" evidence="8">
    <location>
        <begin position="336"/>
        <end position="346"/>
    </location>
</feature>
<dbReference type="Pfam" id="PF00300">
    <property type="entry name" value="His_Phos_1"/>
    <property type="match status" value="1"/>
</dbReference>
<dbReference type="OrthoDB" id="414418at2759"/>
<dbReference type="GO" id="GO:0004721">
    <property type="term" value="F:phosphoprotein phosphatase activity"/>
    <property type="evidence" value="ECO:0007669"/>
    <property type="project" value="UniProtKB-KW"/>
</dbReference>
<keyword evidence="12" id="KW-1185">Reference proteome</keyword>
<dbReference type="InterPro" id="IPR013078">
    <property type="entry name" value="His_Pase_superF_clade-1"/>
</dbReference>
<dbReference type="InterPro" id="IPR015940">
    <property type="entry name" value="UBA"/>
</dbReference>
<keyword evidence="5" id="KW-0904">Protein phosphatase</keyword>
<keyword evidence="3" id="KW-0963">Cytoplasm</keyword>
<dbReference type="PROSITE" id="PS50030">
    <property type="entry name" value="UBA"/>
    <property type="match status" value="1"/>
</dbReference>
<dbReference type="SUPFAM" id="SSF50044">
    <property type="entry name" value="SH3-domain"/>
    <property type="match status" value="1"/>
</dbReference>